<evidence type="ECO:0008006" key="4">
    <source>
        <dbReference type="Google" id="ProtNLM"/>
    </source>
</evidence>
<dbReference type="Proteomes" id="UP001520878">
    <property type="component" value="Unassembled WGS sequence"/>
</dbReference>
<feature type="signal peptide" evidence="1">
    <location>
        <begin position="1"/>
        <end position="30"/>
    </location>
</feature>
<dbReference type="RefSeq" id="WP_229161431.1">
    <property type="nucleotide sequence ID" value="NZ_JAJEWP010000004.1"/>
</dbReference>
<evidence type="ECO:0000256" key="1">
    <source>
        <dbReference type="SAM" id="SignalP"/>
    </source>
</evidence>
<organism evidence="2 3">
    <name type="scientific">Fluctibacter halophilus</name>
    <dbReference type="NCBI Taxonomy" id="226011"/>
    <lineage>
        <taxon>Bacteria</taxon>
        <taxon>Pseudomonadati</taxon>
        <taxon>Pseudomonadota</taxon>
        <taxon>Gammaproteobacteria</taxon>
        <taxon>Alteromonadales</taxon>
        <taxon>Alteromonadaceae</taxon>
        <taxon>Fluctibacter</taxon>
    </lineage>
</organism>
<gene>
    <name evidence="2" type="ORF">LJ739_14000</name>
</gene>
<feature type="chain" id="PRO_5045562810" description="Secreted protein" evidence="1">
    <location>
        <begin position="31"/>
        <end position="131"/>
    </location>
</feature>
<comment type="caution">
    <text evidence="2">The sequence shown here is derived from an EMBL/GenBank/DDBJ whole genome shotgun (WGS) entry which is preliminary data.</text>
</comment>
<keyword evidence="3" id="KW-1185">Reference proteome</keyword>
<sequence>MTLIRHLTQPAARHSLALVLLCVFATTSQADNYGEEAQKACDHMRTCARQQLADVPAEFRQMIEQTLDGMCESMPGTDDIPGFGAQHQLYAPAVACMKSISALSCEEIEAGHADTAECQRLQDMYGEHSEG</sequence>
<name>A0ABS8GA04_9ALTE</name>
<dbReference type="EMBL" id="JAJEWP010000004">
    <property type="protein sequence ID" value="MCC2617360.1"/>
    <property type="molecule type" value="Genomic_DNA"/>
</dbReference>
<evidence type="ECO:0000313" key="2">
    <source>
        <dbReference type="EMBL" id="MCC2617360.1"/>
    </source>
</evidence>
<reference evidence="2 3" key="1">
    <citation type="submission" date="2021-10" db="EMBL/GenBank/DDBJ databases">
        <title>Draft genome of Aestuariibacter halophilus JC2043.</title>
        <authorList>
            <person name="Emsley S.A."/>
            <person name="Pfannmuller K.M."/>
            <person name="Ushijima B."/>
            <person name="Saw J.H."/>
            <person name="Videau P."/>
        </authorList>
    </citation>
    <scope>NUCLEOTIDE SEQUENCE [LARGE SCALE GENOMIC DNA]</scope>
    <source>
        <strain evidence="2 3">JC2043</strain>
    </source>
</reference>
<accession>A0ABS8GA04</accession>
<keyword evidence="1" id="KW-0732">Signal</keyword>
<evidence type="ECO:0000313" key="3">
    <source>
        <dbReference type="Proteomes" id="UP001520878"/>
    </source>
</evidence>
<proteinExistence type="predicted"/>
<protein>
    <recommendedName>
        <fullName evidence="4">Secreted protein</fullName>
    </recommendedName>
</protein>